<evidence type="ECO:0000313" key="2">
    <source>
        <dbReference type="EMBL" id="AQS36093.1"/>
    </source>
</evidence>
<dbReference type="EMBL" id="CP014782">
    <property type="protein sequence ID" value="AQS36093.1"/>
    <property type="molecule type" value="Genomic_DNA"/>
</dbReference>
<keyword evidence="1" id="KW-0378">Hydrolase</keyword>
<evidence type="ECO:0000256" key="1">
    <source>
        <dbReference type="ARBA" id="ARBA00022801"/>
    </source>
</evidence>
<dbReference type="InterPro" id="IPR023365">
    <property type="entry name" value="Sortase_dom-sf"/>
</dbReference>
<evidence type="ECO:0000313" key="3">
    <source>
        <dbReference type="Proteomes" id="UP000189545"/>
    </source>
</evidence>
<dbReference type="InterPro" id="IPR041999">
    <property type="entry name" value="Sortase_D_1"/>
</dbReference>
<dbReference type="Pfam" id="PF04203">
    <property type="entry name" value="Sortase"/>
    <property type="match status" value="1"/>
</dbReference>
<gene>
    <name evidence="2" type="ORF">Sps_00901</name>
</gene>
<dbReference type="RefSeq" id="WP_169915676.1">
    <property type="nucleotide sequence ID" value="NZ_CP014782.1"/>
</dbReference>
<sequence length="231" mass="25715">MSSKLIIMERVFKVIGLMCLALFAMAKLHAAYGEQAAINEVKDLIASNQFLATNQIPNNQITKDQTSHKLNDVIKPEAALPKPNMSDWSQSRIDSFITAEPTSPLLGLLSIPSIRLEVAVFDGIAEVNLNKGVGRVIPSREINGDGNLSLAGHRDGFFRNIGQLTLGQELNITDLNGEIHRFRVVNTWIVKPKDTYVMKRTVKPSVTLITCYPFYFVGSAPQRYIVRAEKF</sequence>
<dbReference type="Proteomes" id="UP000189545">
    <property type="component" value="Chromosome"/>
</dbReference>
<dbReference type="AlphaFoldDB" id="A0A1S6HKQ6"/>
<dbReference type="KEGG" id="spsw:Sps_00901"/>
<dbReference type="STRING" id="225848.Sps_00901"/>
<dbReference type="InterPro" id="IPR005754">
    <property type="entry name" value="Sortase"/>
</dbReference>
<keyword evidence="3" id="KW-1185">Reference proteome</keyword>
<name>A0A1S6HKQ6_9GAMM</name>
<organism evidence="2 3">
    <name type="scientific">Shewanella psychrophila</name>
    <dbReference type="NCBI Taxonomy" id="225848"/>
    <lineage>
        <taxon>Bacteria</taxon>
        <taxon>Pseudomonadati</taxon>
        <taxon>Pseudomonadota</taxon>
        <taxon>Gammaproteobacteria</taxon>
        <taxon>Alteromonadales</taxon>
        <taxon>Shewanellaceae</taxon>
        <taxon>Shewanella</taxon>
    </lineage>
</organism>
<dbReference type="Gene3D" id="2.40.260.10">
    <property type="entry name" value="Sortase"/>
    <property type="match status" value="1"/>
</dbReference>
<dbReference type="SUPFAM" id="SSF63817">
    <property type="entry name" value="Sortase"/>
    <property type="match status" value="1"/>
</dbReference>
<protein>
    <submittedName>
        <fullName evidence="2">Sortase family protein, LPXTG-site transpeptidase</fullName>
    </submittedName>
</protein>
<reference evidence="2 3" key="1">
    <citation type="submission" date="2016-03" db="EMBL/GenBank/DDBJ databases">
        <title>Complete genome sequence of Shewanella psychrophila WP2, a deep sea bacterium isolated from west Pacific sediment.</title>
        <authorList>
            <person name="Xu G."/>
            <person name="Jian H."/>
        </authorList>
    </citation>
    <scope>NUCLEOTIDE SEQUENCE [LARGE SCALE GENOMIC DNA]</scope>
    <source>
        <strain evidence="2 3">WP2</strain>
    </source>
</reference>
<dbReference type="GO" id="GO:0016787">
    <property type="term" value="F:hydrolase activity"/>
    <property type="evidence" value="ECO:0007669"/>
    <property type="project" value="UniProtKB-KW"/>
</dbReference>
<proteinExistence type="predicted"/>
<dbReference type="NCBIfam" id="TIGR01076">
    <property type="entry name" value="sortase_fam"/>
    <property type="match status" value="1"/>
</dbReference>
<dbReference type="CDD" id="cd05828">
    <property type="entry name" value="Sortase_D_1"/>
    <property type="match status" value="1"/>
</dbReference>
<accession>A0A1S6HKQ6</accession>